<dbReference type="VEuPathDB" id="FungiDB:I303_04921"/>
<comment type="subcellular location">
    <subcellularLocation>
        <location evidence="1">Membrane</location>
        <topology evidence="1">Multi-pass membrane protein</topology>
    </subcellularLocation>
</comment>
<dbReference type="SUPFAM" id="SSF103473">
    <property type="entry name" value="MFS general substrate transporter"/>
    <property type="match status" value="1"/>
</dbReference>
<keyword evidence="6 7" id="KW-0472">Membrane</keyword>
<feature type="transmembrane region" description="Helical" evidence="7">
    <location>
        <begin position="448"/>
        <end position="467"/>
    </location>
</feature>
<keyword evidence="4 7" id="KW-0812">Transmembrane</keyword>
<keyword evidence="5 7" id="KW-1133">Transmembrane helix</keyword>
<name>A0A1A6A1Y0_9TREE</name>
<evidence type="ECO:0000256" key="5">
    <source>
        <dbReference type="ARBA" id="ARBA00022989"/>
    </source>
</evidence>
<evidence type="ECO:0000256" key="7">
    <source>
        <dbReference type="SAM" id="Phobius"/>
    </source>
</evidence>
<evidence type="ECO:0000256" key="4">
    <source>
        <dbReference type="ARBA" id="ARBA00022692"/>
    </source>
</evidence>
<dbReference type="AlphaFoldDB" id="A0A1A6A1Y0"/>
<evidence type="ECO:0000259" key="8">
    <source>
        <dbReference type="PROSITE" id="PS50850"/>
    </source>
</evidence>
<feature type="transmembrane region" description="Helical" evidence="7">
    <location>
        <begin position="123"/>
        <end position="144"/>
    </location>
</feature>
<evidence type="ECO:0000256" key="6">
    <source>
        <dbReference type="ARBA" id="ARBA00023136"/>
    </source>
</evidence>
<reference evidence="9" key="1">
    <citation type="submission" date="2013-07" db="EMBL/GenBank/DDBJ databases">
        <title>The Genome Sequence of Cryptococcus dejecticola CBS10117.</title>
        <authorList>
            <consortium name="The Broad Institute Genome Sequencing Platform"/>
            <person name="Cuomo C."/>
            <person name="Litvintseva A."/>
            <person name="Chen Y."/>
            <person name="Heitman J."/>
            <person name="Sun S."/>
            <person name="Springer D."/>
            <person name="Dromer F."/>
            <person name="Young S.K."/>
            <person name="Zeng Q."/>
            <person name="Gargeya S."/>
            <person name="Fitzgerald M."/>
            <person name="Abouelleil A."/>
            <person name="Alvarado L."/>
            <person name="Berlin A.M."/>
            <person name="Chapman S.B."/>
            <person name="Dewar J."/>
            <person name="Goldberg J."/>
            <person name="Griggs A."/>
            <person name="Gujja S."/>
            <person name="Hansen M."/>
            <person name="Howarth C."/>
            <person name="Imamovic A."/>
            <person name="Larimer J."/>
            <person name="McCowan C."/>
            <person name="Murphy C."/>
            <person name="Pearson M."/>
            <person name="Priest M."/>
            <person name="Roberts A."/>
            <person name="Saif S."/>
            <person name="Shea T."/>
            <person name="Sykes S."/>
            <person name="Wortman J."/>
            <person name="Nusbaum C."/>
            <person name="Birren B."/>
        </authorList>
    </citation>
    <scope>NUCLEOTIDE SEQUENCE [LARGE SCALE GENOMIC DNA]</scope>
    <source>
        <strain evidence="9">CBS 10117</strain>
    </source>
</reference>
<comment type="similarity">
    <text evidence="2">Belongs to the major facilitator superfamily. Sugar transporter (TC 2.A.1.1) family.</text>
</comment>
<dbReference type="InterPro" id="IPR020846">
    <property type="entry name" value="MFS_dom"/>
</dbReference>
<feature type="transmembrane region" description="Helical" evidence="7">
    <location>
        <begin position="479"/>
        <end position="498"/>
    </location>
</feature>
<evidence type="ECO:0000256" key="1">
    <source>
        <dbReference type="ARBA" id="ARBA00004141"/>
    </source>
</evidence>
<sequence>MSHQVQNLEEVDIAPVGKDDKNIHGIEHSQDVNEVHERDDVVKPPFVGDMTAEDRVTAMKMALTADPGIPPWSWRMVHFVLMMLVVLMCGGDAGFDGTVMGAVNSLTQWQHYFGLSEATTGTGIVFGMYSVGQVLAFFPTAYLPDKIGRRASMMTGHGILILGAMLTSQARSFQMFIWGRLFTGLGCTLAASSAKAYMAEISAPQTRGRWLGLQNSFYYVGQLLASGLAIPLGRKMNDWSWRGPLMIQAVPALINFVFILLLPESPRWLYTHGKTEEAANVLAKFHSRDNDINSPIVLLQLGEFEENLSVGADRRFWDFRQVFRGRSNKYRFDFLPVLLHQAGIDSPDRQRVLNFVNSVTSFAGALTGTWLTDFVGRRKLLLFAVTSCMIGMALAAGLLSDGGVQSTARANAGITFIYLFMVCYSFGMTPLQGLYPSESLKHENRARGIALQTWLGAACNLINTFALPSALEHIRWKTYLIFCAWDAVGVVVVYLFAVETKRLSLEDLDHIFEAKNPKKESFAIAKAANERYKREREAEQVHAQPGPA</sequence>
<dbReference type="InterPro" id="IPR036259">
    <property type="entry name" value="MFS_trans_sf"/>
</dbReference>
<feature type="domain" description="Major facilitator superfamily (MFS) profile" evidence="8">
    <location>
        <begin position="82"/>
        <end position="501"/>
    </location>
</feature>
<dbReference type="GO" id="GO:0005351">
    <property type="term" value="F:carbohydrate:proton symporter activity"/>
    <property type="evidence" value="ECO:0007669"/>
    <property type="project" value="TreeGrafter"/>
</dbReference>
<evidence type="ECO:0000256" key="2">
    <source>
        <dbReference type="ARBA" id="ARBA00010992"/>
    </source>
</evidence>
<feature type="transmembrane region" description="Helical" evidence="7">
    <location>
        <begin position="380"/>
        <end position="398"/>
    </location>
</feature>
<feature type="transmembrane region" description="Helical" evidence="7">
    <location>
        <begin position="151"/>
        <end position="170"/>
    </location>
</feature>
<dbReference type="OrthoDB" id="6133115at2759"/>
<protein>
    <recommendedName>
        <fullName evidence="8">Major facilitator superfamily (MFS) profile domain-containing protein</fullName>
    </recommendedName>
</protein>
<dbReference type="Gene3D" id="1.20.1250.20">
    <property type="entry name" value="MFS general substrate transporter like domains"/>
    <property type="match status" value="1"/>
</dbReference>
<dbReference type="PANTHER" id="PTHR48022">
    <property type="entry name" value="PLASTIDIC GLUCOSE TRANSPORTER 4"/>
    <property type="match status" value="1"/>
</dbReference>
<dbReference type="InterPro" id="IPR050360">
    <property type="entry name" value="MFS_Sugar_Transporters"/>
</dbReference>
<keyword evidence="3" id="KW-0813">Transport</keyword>
<evidence type="ECO:0000256" key="3">
    <source>
        <dbReference type="ARBA" id="ARBA00022448"/>
    </source>
</evidence>
<dbReference type="PANTHER" id="PTHR48022:SF79">
    <property type="entry name" value="LACTOSE PERMEASE, PUTATIVE (AFU_ORTHOLOGUE AFUA_6G01860)-RELATED"/>
    <property type="match status" value="1"/>
</dbReference>
<evidence type="ECO:0000313" key="9">
    <source>
        <dbReference type="EMBL" id="OBR84065.1"/>
    </source>
</evidence>
<dbReference type="PROSITE" id="PS50850">
    <property type="entry name" value="MFS"/>
    <property type="match status" value="1"/>
</dbReference>
<dbReference type="GO" id="GO:0016020">
    <property type="term" value="C:membrane"/>
    <property type="evidence" value="ECO:0007669"/>
    <property type="project" value="UniProtKB-SubCell"/>
</dbReference>
<dbReference type="FunFam" id="1.20.1250.20:FF:000134">
    <property type="entry name" value="MFS sugar transporter protein"/>
    <property type="match status" value="1"/>
</dbReference>
<gene>
    <name evidence="9" type="ORF">I303_04921</name>
</gene>
<feature type="transmembrane region" description="Helical" evidence="7">
    <location>
        <begin position="245"/>
        <end position="262"/>
    </location>
</feature>
<accession>A0A1A6A1Y0</accession>
<dbReference type="EMBL" id="KI894032">
    <property type="protein sequence ID" value="OBR84065.1"/>
    <property type="molecule type" value="Genomic_DNA"/>
</dbReference>
<feature type="transmembrane region" description="Helical" evidence="7">
    <location>
        <begin position="79"/>
        <end position="103"/>
    </location>
</feature>
<feature type="transmembrane region" description="Helical" evidence="7">
    <location>
        <begin position="410"/>
        <end position="427"/>
    </location>
</feature>
<dbReference type="Pfam" id="PF00083">
    <property type="entry name" value="Sugar_tr"/>
    <property type="match status" value="1"/>
</dbReference>
<proteinExistence type="inferred from homology"/>
<organism evidence="9">
    <name type="scientific">Kwoniella dejecticola CBS 10117</name>
    <dbReference type="NCBI Taxonomy" id="1296121"/>
    <lineage>
        <taxon>Eukaryota</taxon>
        <taxon>Fungi</taxon>
        <taxon>Dikarya</taxon>
        <taxon>Basidiomycota</taxon>
        <taxon>Agaricomycotina</taxon>
        <taxon>Tremellomycetes</taxon>
        <taxon>Tremellales</taxon>
        <taxon>Cryptococcaceae</taxon>
        <taxon>Kwoniella</taxon>
    </lineage>
</organism>
<dbReference type="InterPro" id="IPR005828">
    <property type="entry name" value="MFS_sugar_transport-like"/>
</dbReference>